<dbReference type="STRING" id="416873.SAMN04487951_104312"/>
<dbReference type="Pfam" id="PF05130">
    <property type="entry name" value="FlgN"/>
    <property type="match status" value="1"/>
</dbReference>
<evidence type="ECO:0000256" key="3">
    <source>
        <dbReference type="ARBA" id="ARBA00022795"/>
    </source>
</evidence>
<organism evidence="5 6">
    <name type="scientific">Vreelandella arcis</name>
    <dbReference type="NCBI Taxonomy" id="416873"/>
    <lineage>
        <taxon>Bacteria</taxon>
        <taxon>Pseudomonadati</taxon>
        <taxon>Pseudomonadota</taxon>
        <taxon>Gammaproteobacteria</taxon>
        <taxon>Oceanospirillales</taxon>
        <taxon>Halomonadaceae</taxon>
        <taxon>Vreelandella</taxon>
    </lineage>
</organism>
<dbReference type="InterPro" id="IPR007809">
    <property type="entry name" value="FlgN-like"/>
</dbReference>
<sequence>MSLASLLTDQQQRVDTLISLLSNEQNLLTQGDIDGDALADVAHQKQQLLVELERIENLRRNIQERLGYESGALGAKSAAQDANCIDLWQRLLEKSERAARLNALTGQMLSLRMQHNQQMLDYIRQIAEKTLYTSTGRNMAQSGKINASA</sequence>
<evidence type="ECO:0000256" key="4">
    <source>
        <dbReference type="SAM" id="Coils"/>
    </source>
</evidence>
<keyword evidence="3" id="KW-1005">Bacterial flagellum biogenesis</keyword>
<comment type="function">
    <text evidence="1">Required for the efficient initiation of filament assembly.</text>
</comment>
<reference evidence="6" key="1">
    <citation type="submission" date="2016-10" db="EMBL/GenBank/DDBJ databases">
        <authorList>
            <person name="Varghese N."/>
            <person name="Submissions S."/>
        </authorList>
    </citation>
    <scope>NUCLEOTIDE SEQUENCE [LARGE SCALE GENOMIC DNA]</scope>
    <source>
        <strain evidence="6">CGMCC 1.6494</strain>
    </source>
</reference>
<evidence type="ECO:0000313" key="6">
    <source>
        <dbReference type="Proteomes" id="UP000199677"/>
    </source>
</evidence>
<dbReference type="EMBL" id="FNII01000004">
    <property type="protein sequence ID" value="SDN38539.1"/>
    <property type="molecule type" value="Genomic_DNA"/>
</dbReference>
<gene>
    <name evidence="5" type="ORF">SAMN04487951_104312</name>
</gene>
<comment type="similarity">
    <text evidence="2">Belongs to the FlgN family.</text>
</comment>
<dbReference type="Proteomes" id="UP000199677">
    <property type="component" value="Unassembled WGS sequence"/>
</dbReference>
<dbReference type="InterPro" id="IPR036679">
    <property type="entry name" value="FlgN-like_sf"/>
</dbReference>
<keyword evidence="5" id="KW-0969">Cilium</keyword>
<accession>A0A1H0AYU9</accession>
<dbReference type="Gene3D" id="1.20.58.300">
    <property type="entry name" value="FlgN-like"/>
    <property type="match status" value="1"/>
</dbReference>
<dbReference type="RefSeq" id="WP_089703855.1">
    <property type="nucleotide sequence ID" value="NZ_FNII01000004.1"/>
</dbReference>
<evidence type="ECO:0000256" key="2">
    <source>
        <dbReference type="ARBA" id="ARBA00007703"/>
    </source>
</evidence>
<dbReference type="AlphaFoldDB" id="A0A1H0AYU9"/>
<proteinExistence type="inferred from homology"/>
<keyword evidence="4" id="KW-0175">Coiled coil</keyword>
<dbReference type="SUPFAM" id="SSF140566">
    <property type="entry name" value="FlgN-like"/>
    <property type="match status" value="1"/>
</dbReference>
<keyword evidence="6" id="KW-1185">Reference proteome</keyword>
<protein>
    <submittedName>
        <fullName evidence="5">Flagella synthesis protein FlgN</fullName>
    </submittedName>
</protein>
<keyword evidence="5" id="KW-0282">Flagellum</keyword>
<feature type="coiled-coil region" evidence="4">
    <location>
        <begin position="38"/>
        <end position="65"/>
    </location>
</feature>
<keyword evidence="5" id="KW-0966">Cell projection</keyword>
<dbReference type="OrthoDB" id="6238586at2"/>
<evidence type="ECO:0000313" key="5">
    <source>
        <dbReference type="EMBL" id="SDN38539.1"/>
    </source>
</evidence>
<name>A0A1H0AYU9_9GAMM</name>
<evidence type="ECO:0000256" key="1">
    <source>
        <dbReference type="ARBA" id="ARBA00002397"/>
    </source>
</evidence>
<dbReference type="GO" id="GO:0044780">
    <property type="term" value="P:bacterial-type flagellum assembly"/>
    <property type="evidence" value="ECO:0007669"/>
    <property type="project" value="InterPro"/>
</dbReference>